<reference evidence="1" key="1">
    <citation type="journal article" date="2014" name="Int. J. Syst. Evol. Microbiol.">
        <title>Complete genome sequence of Corynebacterium casei LMG S-19264T (=DSM 44701T), isolated from a smear-ripened cheese.</title>
        <authorList>
            <consortium name="US DOE Joint Genome Institute (JGI-PGF)"/>
            <person name="Walter F."/>
            <person name="Albersmeier A."/>
            <person name="Kalinowski J."/>
            <person name="Ruckert C."/>
        </authorList>
    </citation>
    <scope>NUCLEOTIDE SEQUENCE</scope>
    <source>
        <strain evidence="1">JCM 4790</strain>
    </source>
</reference>
<evidence type="ECO:0000313" key="2">
    <source>
        <dbReference type="Proteomes" id="UP000619244"/>
    </source>
</evidence>
<protein>
    <submittedName>
        <fullName evidence="1">Uncharacterized protein</fullName>
    </submittedName>
</protein>
<evidence type="ECO:0000313" key="1">
    <source>
        <dbReference type="EMBL" id="GGY18901.1"/>
    </source>
</evidence>
<accession>A0A918P574</accession>
<reference evidence="1" key="2">
    <citation type="submission" date="2020-09" db="EMBL/GenBank/DDBJ databases">
        <authorList>
            <person name="Sun Q."/>
            <person name="Ohkuma M."/>
        </authorList>
    </citation>
    <scope>NUCLEOTIDE SEQUENCE</scope>
    <source>
        <strain evidence="1">JCM 4790</strain>
    </source>
</reference>
<name>A0A918P574_9ACTN</name>
<keyword evidence="2" id="KW-1185">Reference proteome</keyword>
<dbReference type="EMBL" id="BMVU01000135">
    <property type="protein sequence ID" value="GGY18901.1"/>
    <property type="molecule type" value="Genomic_DNA"/>
</dbReference>
<gene>
    <name evidence="1" type="ORF">GCM10010358_82410</name>
</gene>
<sequence length="112" mass="12046">MSPDHIEHVEHEGPKGCLGRVGRRCGAGDPFDQVRRGGGEELIFVRHVVVEGAGPGRQAGGQSPEGQGLLSVGVEDVDRSLDDDPLGQCIPATWRPPRIFTPVFFTHDPILT</sequence>
<comment type="caution">
    <text evidence="1">The sequence shown here is derived from an EMBL/GenBank/DDBJ whole genome shotgun (WGS) entry which is preliminary data.</text>
</comment>
<organism evidence="1 2">
    <name type="scientific">Streptomyces minutiscleroticus</name>
    <dbReference type="NCBI Taxonomy" id="68238"/>
    <lineage>
        <taxon>Bacteria</taxon>
        <taxon>Bacillati</taxon>
        <taxon>Actinomycetota</taxon>
        <taxon>Actinomycetes</taxon>
        <taxon>Kitasatosporales</taxon>
        <taxon>Streptomycetaceae</taxon>
        <taxon>Streptomyces</taxon>
    </lineage>
</organism>
<dbReference type="Proteomes" id="UP000619244">
    <property type="component" value="Unassembled WGS sequence"/>
</dbReference>
<dbReference type="AlphaFoldDB" id="A0A918P574"/>
<proteinExistence type="predicted"/>